<evidence type="ECO:0000313" key="7">
    <source>
        <dbReference type="Proteomes" id="UP000242188"/>
    </source>
</evidence>
<dbReference type="Gene3D" id="3.30.565.10">
    <property type="entry name" value="Histidine kinase-like ATPase, C-terminal domain"/>
    <property type="match status" value="1"/>
</dbReference>
<dbReference type="CDD" id="cd03486">
    <property type="entry name" value="MutL_Trans_MLH3"/>
    <property type="match status" value="1"/>
</dbReference>
<dbReference type="SMART" id="SM00853">
    <property type="entry name" value="MutL_C"/>
    <property type="match status" value="1"/>
</dbReference>
<dbReference type="InterPro" id="IPR038973">
    <property type="entry name" value="MutL/Mlh/Pms-like"/>
</dbReference>
<dbReference type="SUPFAM" id="SSF118116">
    <property type="entry name" value="DNA mismatch repair protein MutL"/>
    <property type="match status" value="1"/>
</dbReference>
<feature type="region of interest" description="Disordered" evidence="3">
    <location>
        <begin position="826"/>
        <end position="854"/>
    </location>
</feature>
<dbReference type="NCBIfam" id="TIGR00585">
    <property type="entry name" value="mutl"/>
    <property type="match status" value="1"/>
</dbReference>
<name>A0A210QP30_MIZYE</name>
<feature type="region of interest" description="Disordered" evidence="3">
    <location>
        <begin position="1031"/>
        <end position="1059"/>
    </location>
</feature>
<dbReference type="Pfam" id="PF13589">
    <property type="entry name" value="HATPase_c_3"/>
    <property type="match status" value="1"/>
</dbReference>
<feature type="compositionally biased region" description="Basic and acidic residues" evidence="3">
    <location>
        <begin position="1350"/>
        <end position="1370"/>
    </location>
</feature>
<dbReference type="STRING" id="6573.A0A210QP30"/>
<dbReference type="GO" id="GO:0032300">
    <property type="term" value="C:mismatch repair complex"/>
    <property type="evidence" value="ECO:0007669"/>
    <property type="project" value="InterPro"/>
</dbReference>
<dbReference type="GO" id="GO:0005524">
    <property type="term" value="F:ATP binding"/>
    <property type="evidence" value="ECO:0007669"/>
    <property type="project" value="InterPro"/>
</dbReference>
<dbReference type="Gene3D" id="3.30.230.10">
    <property type="match status" value="1"/>
</dbReference>
<dbReference type="InterPro" id="IPR042121">
    <property type="entry name" value="MutL_C_regsub"/>
</dbReference>
<comment type="caution">
    <text evidence="6">The sequence shown here is derived from an EMBL/GenBank/DDBJ whole genome shotgun (WGS) entry which is preliminary data.</text>
</comment>
<dbReference type="GO" id="GO:0006298">
    <property type="term" value="P:mismatch repair"/>
    <property type="evidence" value="ECO:0007669"/>
    <property type="project" value="InterPro"/>
</dbReference>
<dbReference type="GO" id="GO:0016887">
    <property type="term" value="F:ATP hydrolysis activity"/>
    <property type="evidence" value="ECO:0007669"/>
    <property type="project" value="InterPro"/>
</dbReference>
<dbReference type="InterPro" id="IPR037198">
    <property type="entry name" value="MutL_C_sf"/>
</dbReference>
<feature type="region of interest" description="Disordered" evidence="3">
    <location>
        <begin position="492"/>
        <end position="560"/>
    </location>
</feature>
<evidence type="ECO:0000256" key="2">
    <source>
        <dbReference type="ARBA" id="ARBA00022763"/>
    </source>
</evidence>
<dbReference type="InterPro" id="IPR014790">
    <property type="entry name" value="MutL_C"/>
</dbReference>
<feature type="compositionally biased region" description="Polar residues" evidence="3">
    <location>
        <begin position="494"/>
        <end position="524"/>
    </location>
</feature>
<feature type="compositionally biased region" description="Basic and acidic residues" evidence="3">
    <location>
        <begin position="1687"/>
        <end position="1702"/>
    </location>
</feature>
<evidence type="ECO:0000313" key="6">
    <source>
        <dbReference type="EMBL" id="OWF50497.1"/>
    </source>
</evidence>
<dbReference type="InterPro" id="IPR036890">
    <property type="entry name" value="HATPase_C_sf"/>
</dbReference>
<dbReference type="InterPro" id="IPR020568">
    <property type="entry name" value="Ribosomal_Su5_D2-typ_SF"/>
</dbReference>
<dbReference type="PANTHER" id="PTHR10073">
    <property type="entry name" value="DNA MISMATCH REPAIR PROTEIN MLH, PMS, MUTL"/>
    <property type="match status" value="1"/>
</dbReference>
<protein>
    <submittedName>
        <fullName evidence="6">DNA mismatch repair protein Mlh3</fullName>
    </submittedName>
</protein>
<comment type="similarity">
    <text evidence="1">Belongs to the DNA mismatch repair MutL/HexB family.</text>
</comment>
<feature type="compositionally biased region" description="Polar residues" evidence="3">
    <location>
        <begin position="1049"/>
        <end position="1059"/>
    </location>
</feature>
<dbReference type="Proteomes" id="UP000242188">
    <property type="component" value="Unassembled WGS sequence"/>
</dbReference>
<dbReference type="SMART" id="SM01340">
    <property type="entry name" value="DNA_mis_repair"/>
    <property type="match status" value="1"/>
</dbReference>
<feature type="region of interest" description="Disordered" evidence="3">
    <location>
        <begin position="1541"/>
        <end position="1569"/>
    </location>
</feature>
<organism evidence="6 7">
    <name type="scientific">Mizuhopecten yessoensis</name>
    <name type="common">Japanese scallop</name>
    <name type="synonym">Patinopecten yessoensis</name>
    <dbReference type="NCBI Taxonomy" id="6573"/>
    <lineage>
        <taxon>Eukaryota</taxon>
        <taxon>Metazoa</taxon>
        <taxon>Spiralia</taxon>
        <taxon>Lophotrochozoa</taxon>
        <taxon>Mollusca</taxon>
        <taxon>Bivalvia</taxon>
        <taxon>Autobranchia</taxon>
        <taxon>Pteriomorphia</taxon>
        <taxon>Pectinida</taxon>
        <taxon>Pectinoidea</taxon>
        <taxon>Pectinidae</taxon>
        <taxon>Mizuhopecten</taxon>
    </lineage>
</organism>
<dbReference type="Gene3D" id="3.30.1540.20">
    <property type="entry name" value="MutL, C-terminal domain, dimerisation subdomain"/>
    <property type="match status" value="1"/>
</dbReference>
<feature type="region of interest" description="Disordered" evidence="3">
    <location>
        <begin position="1350"/>
        <end position="1389"/>
    </location>
</feature>
<dbReference type="Pfam" id="PF08676">
    <property type="entry name" value="MutL_C"/>
    <property type="match status" value="1"/>
</dbReference>
<dbReference type="GO" id="GO:0140664">
    <property type="term" value="F:ATP-dependent DNA damage sensor activity"/>
    <property type="evidence" value="ECO:0007669"/>
    <property type="project" value="InterPro"/>
</dbReference>
<reference evidence="6 7" key="1">
    <citation type="journal article" date="2017" name="Nat. Ecol. Evol.">
        <title>Scallop genome provides insights into evolution of bilaterian karyotype and development.</title>
        <authorList>
            <person name="Wang S."/>
            <person name="Zhang J."/>
            <person name="Jiao W."/>
            <person name="Li J."/>
            <person name="Xun X."/>
            <person name="Sun Y."/>
            <person name="Guo X."/>
            <person name="Huan P."/>
            <person name="Dong B."/>
            <person name="Zhang L."/>
            <person name="Hu X."/>
            <person name="Sun X."/>
            <person name="Wang J."/>
            <person name="Zhao C."/>
            <person name="Wang Y."/>
            <person name="Wang D."/>
            <person name="Huang X."/>
            <person name="Wang R."/>
            <person name="Lv J."/>
            <person name="Li Y."/>
            <person name="Zhang Z."/>
            <person name="Liu B."/>
            <person name="Lu W."/>
            <person name="Hui Y."/>
            <person name="Liang J."/>
            <person name="Zhou Z."/>
            <person name="Hou R."/>
            <person name="Li X."/>
            <person name="Liu Y."/>
            <person name="Li H."/>
            <person name="Ning X."/>
            <person name="Lin Y."/>
            <person name="Zhao L."/>
            <person name="Xing Q."/>
            <person name="Dou J."/>
            <person name="Li Y."/>
            <person name="Mao J."/>
            <person name="Guo H."/>
            <person name="Dou H."/>
            <person name="Li T."/>
            <person name="Mu C."/>
            <person name="Jiang W."/>
            <person name="Fu Q."/>
            <person name="Fu X."/>
            <person name="Miao Y."/>
            <person name="Liu J."/>
            <person name="Yu Q."/>
            <person name="Li R."/>
            <person name="Liao H."/>
            <person name="Li X."/>
            <person name="Kong Y."/>
            <person name="Jiang Z."/>
            <person name="Chourrout D."/>
            <person name="Li R."/>
            <person name="Bao Z."/>
        </authorList>
    </citation>
    <scope>NUCLEOTIDE SEQUENCE [LARGE SCALE GENOMIC DNA]</scope>
    <source>
        <strain evidence="6 7">PY_sf001</strain>
    </source>
</reference>
<dbReference type="InterPro" id="IPR014721">
    <property type="entry name" value="Ribsml_uS5_D2-typ_fold_subgr"/>
</dbReference>
<dbReference type="Gene3D" id="3.30.1370.100">
    <property type="entry name" value="MutL, C-terminal domain, regulatory subdomain"/>
    <property type="match status" value="1"/>
</dbReference>
<dbReference type="EMBL" id="NEDP02002593">
    <property type="protein sequence ID" value="OWF50497.1"/>
    <property type="molecule type" value="Genomic_DNA"/>
</dbReference>
<evidence type="ECO:0000256" key="1">
    <source>
        <dbReference type="ARBA" id="ARBA00006082"/>
    </source>
</evidence>
<evidence type="ECO:0000259" key="4">
    <source>
        <dbReference type="SMART" id="SM00853"/>
    </source>
</evidence>
<feature type="domain" description="MutL C-terminal dimerisation" evidence="4">
    <location>
        <begin position="1829"/>
        <end position="2002"/>
    </location>
</feature>
<feature type="region of interest" description="Disordered" evidence="3">
    <location>
        <begin position="685"/>
        <end position="721"/>
    </location>
</feature>
<accession>A0A210QP30</accession>
<dbReference type="SUPFAM" id="SSF55874">
    <property type="entry name" value="ATPase domain of HSP90 chaperone/DNA topoisomerase II/histidine kinase"/>
    <property type="match status" value="1"/>
</dbReference>
<feature type="compositionally biased region" description="Basic and acidic residues" evidence="3">
    <location>
        <begin position="1551"/>
        <end position="1565"/>
    </location>
</feature>
<dbReference type="InterPro" id="IPR002099">
    <property type="entry name" value="MutL/Mlh/PMS"/>
</dbReference>
<dbReference type="InterPro" id="IPR042120">
    <property type="entry name" value="MutL_C_dimsub"/>
</dbReference>
<keyword evidence="2" id="KW-0227">DNA damage</keyword>
<gene>
    <name evidence="6" type="ORF">KP79_PYT10702</name>
</gene>
<evidence type="ECO:0000259" key="5">
    <source>
        <dbReference type="SMART" id="SM01340"/>
    </source>
</evidence>
<sequence length="2060" mass="229072">MAGHVIQPLSPGVRSYLRTGVALCSVAQCMEELVLNSVDAGATCVAVRIDLSCFKIQVVDNGTGMTKGQLELVGQRYHTSKCHTMDDLNQLCHYGYRGEAIASLRDASSVLEITSRTKHLTQTFCKIFNKATPTKVMPSSVPRPSAGTTVTVHDVFYNMPVRKKAMNPVLEFERVRKRLEGIALMRPAISFSLRNDITGNLVLQTHKTNGVLNVFTSLFGIGRSKTLSPVQGQSGCFSVEGYIGKEGFSKKDLQFVYINKRLVLKTKIHKVINCILGKSLILRKKGVGDRQGEGKQQESVLSVTSSPTKYSEKFGVFVVNVSCPYTEYDVTFDPAKTLVEFKDWDTLCTCIGGVVSEFLKRECLLLGIQDMMAEERATSSENNKSGDSAEISSDGEQTSTSGDSTKPVTEQISTSSNRNFLTSKLVKRQAKNVSDQTEVCEDENVIETYKGLDATEDQEKATDIESLEKIYDNKLVQNKESDKNLECGVEEAMKSTSQNVSSSDDATESITDHTVLSSTNSSNVKGRETQWDRKGSDSDDRDHEVNDKFDEDEDYESEDPVPKFEWNFRRKGKEFTNAVEKQRTIIRLETPHLGCNGGSTLSLIRKRHSSSNEKVRGKSSNPEKISCFKSMKKKLHCDKTSDNEVKRSDYRYQSEIRQHSQKIDSTKTSELSLSDTFDASKTTEVLSHRKLTEQNNEEFSSSSSNRNGADEIRRGGTLSQEGHVFKLSHPQKRISELEESSVAAKLARLTRSRRQKSNDVTGQVFGIQMEEEFPVSSPEDTRSETYCTRSVSVSECQQEMVTSKENKSGNGCDSFETSYSVLFSDRAPNSRSLKGGDSNINNSSDSTRKMVDSPTAPKKFLTTASFVQTYDDVFQNHKPSKKNVTMVDTSNSNDFRSDTFKLGCYTEFGTLENKQMKSNQGFKPLKTNSTVDHSQILFDKKTEMVTFHGGTEDMSDIGSNTQASFCINDEGAHFPSISSESEADIVQDIVLFEGTPKSIDKLDIDQGDVHTEDSNTDLLCYEEFDYAPTPVSKEKSYHRNTQQSSQTSDNSLRCQQNQTFPDPVVPRDYQGHDIQSTLQQEGQIYNINTSLSHRDGEGYSELTTQTSEGFVPGLSSLETCPSSKGLATQGSDTTQSQGFVPISDLSAVIDKQVLMESLQESQGFVPVPAFTEERVISPAVSEGFSPVMMDDDMNVKLNSDTSNPSGNKRLCNDSNVNSTVISTTQGSETLAEYLDSYSSSIAELYEEDMSYVKKKKRSKSCRLPYNRFTTVESSEQSESSVRDVAQDSSLSLDISTIRSQSLSNLSEDSFPTQLTNDLFKTQARFRTDFESSVSQISVDPSILTQGHDHCQQIDSDKGTDSVGNDGEKGSGSEGNGGEKGTRLEESDFDEVSSEFTVKNFTHKTNLDSLSCNESMERIENLDCGQQSHSHIDLTNVSGVNRFSLSHEKARCVQCESIAMQESSCASTQTAVVADKPRKGTHYEGETTMFNSITEGMCNKLDDGNCQVSYSGTESFQNCPDRIQDANKRISYSSQFVGNIADQSNSVPENTSDEHFGYSSSDRSEEQFNVEGLSSKQLKVFRESNRKGKLPKNFLDICDISQVNKTDISAKPDRSTDTPTHQWSDDDDDLVAVVKSVQSHGQQSEDVCTNKTATTADNHSNREQPWMEIEDPKTGEKLYVNCLTGHTRPRDGSWEPPPLDKKTTSPSLTTPSGKNAMLGDLSPQSHNTLLHIMSDHLETLDKEEEDLLSVKWAGTRCSSERKEDSQTTDVMNTRCVEDLLEDWDNPVFSRPEQAIATAVEVSGRSRGTARVNSVLHSHKFTKDMLQDVKVVGQVDNKFIACMTSSRTNNMAADPNLMLLFDQHAAHERVRLERLTKEAYEGDNRISRSIVTPAQHLTLEQDEVRVMVSYKAEFSRIGVDFSEDKQERDSIYVHTIPACIMQKEVNEVKRKRDSIAWNVVLNLLKEHVELLIGTSGVLGRLPATIHKVLCSQACHGAIKFGDQLSVDECEELLSSLAQCDLPFQCAHGRPSIMPLLEMDKLQPGHTTTKPNLWKISKHLQKI</sequence>
<dbReference type="InterPro" id="IPR013507">
    <property type="entry name" value="DNA_mismatch_S5_2-like"/>
</dbReference>
<keyword evidence="7" id="KW-1185">Reference proteome</keyword>
<feature type="compositionally biased region" description="Polar residues" evidence="3">
    <location>
        <begin position="379"/>
        <end position="416"/>
    </location>
</feature>
<feature type="region of interest" description="Disordered" evidence="3">
    <location>
        <begin position="1683"/>
        <end position="1715"/>
    </location>
</feature>
<evidence type="ECO:0000256" key="3">
    <source>
        <dbReference type="SAM" id="MobiDB-lite"/>
    </source>
</evidence>
<dbReference type="OrthoDB" id="429932at2759"/>
<feature type="compositionally biased region" description="Basic and acidic residues" evidence="3">
    <location>
        <begin position="525"/>
        <end position="548"/>
    </location>
</feature>
<feature type="region of interest" description="Disordered" evidence="3">
    <location>
        <begin position="376"/>
        <end position="416"/>
    </location>
</feature>
<dbReference type="PANTHER" id="PTHR10073:SF47">
    <property type="entry name" value="DNA MISMATCH REPAIR PROTEIN MLH3"/>
    <property type="match status" value="1"/>
</dbReference>
<feature type="compositionally biased region" description="Acidic residues" evidence="3">
    <location>
        <begin position="549"/>
        <end position="559"/>
    </location>
</feature>
<dbReference type="GO" id="GO:0030983">
    <property type="term" value="F:mismatched DNA binding"/>
    <property type="evidence" value="ECO:0007669"/>
    <property type="project" value="InterPro"/>
</dbReference>
<dbReference type="SUPFAM" id="SSF54211">
    <property type="entry name" value="Ribosomal protein S5 domain 2-like"/>
    <property type="match status" value="1"/>
</dbReference>
<proteinExistence type="inferred from homology"/>
<feature type="domain" description="DNA mismatch repair protein S5" evidence="5">
    <location>
        <begin position="215"/>
        <end position="360"/>
    </location>
</feature>